<reference evidence="1 2" key="1">
    <citation type="submission" date="2020-06" db="EMBL/GenBank/DDBJ databases">
        <title>Characterization of fructooligosaccharide metabolism and fructooligosaccharide-degrading enzymes in human commensal butyrate producers.</title>
        <authorList>
            <person name="Tanno H."/>
            <person name="Fujii T."/>
            <person name="Hirano K."/>
            <person name="Maeno S."/>
            <person name="Tonozuka T."/>
            <person name="Sakamoto M."/>
            <person name="Ohkuma M."/>
            <person name="Tochio T."/>
            <person name="Endo A."/>
        </authorList>
    </citation>
    <scope>NUCLEOTIDE SEQUENCE [LARGE SCALE GENOMIC DNA]</scope>
    <source>
        <strain evidence="1 2">JCM 31056</strain>
    </source>
</reference>
<accession>A0ABQ1DVX8</accession>
<dbReference type="EMBL" id="BLYJ01000001">
    <property type="protein sequence ID" value="GFO86892.1"/>
    <property type="molecule type" value="Genomic_DNA"/>
</dbReference>
<organism evidence="1 2">
    <name type="scientific">Butyricicoccus faecihominis</name>
    <dbReference type="NCBI Taxonomy" id="1712515"/>
    <lineage>
        <taxon>Bacteria</taxon>
        <taxon>Bacillati</taxon>
        <taxon>Bacillota</taxon>
        <taxon>Clostridia</taxon>
        <taxon>Eubacteriales</taxon>
        <taxon>Butyricicoccaceae</taxon>
        <taxon>Butyricicoccus</taxon>
    </lineage>
</organism>
<dbReference type="SUPFAM" id="SSF143880">
    <property type="entry name" value="NE0471 N-terminal domain-like"/>
    <property type="match status" value="1"/>
</dbReference>
<gene>
    <name evidence="1" type="ORF">BUFA31_00560</name>
</gene>
<comment type="caution">
    <text evidence="1">The sequence shown here is derived from an EMBL/GenBank/DDBJ whole genome shotgun (WGS) entry which is preliminary data.</text>
</comment>
<sequence length="88" mass="10405">MDRKYIQSVKPLTDHVLQVDFISGSRLLLDMKPYLDKFRFRSLSDPQVWNSAVTNGIFVRFGDVEMSHNELFSMAEQEHHRKGGKWYE</sequence>
<evidence type="ECO:0000313" key="1">
    <source>
        <dbReference type="EMBL" id="GFO86892.1"/>
    </source>
</evidence>
<keyword evidence="2" id="KW-1185">Reference proteome</keyword>
<protein>
    <recommendedName>
        <fullName evidence="3">DUF2442 domain-containing protein</fullName>
    </recommendedName>
</protein>
<name>A0ABQ1DVX8_9FIRM</name>
<dbReference type="Proteomes" id="UP000620147">
    <property type="component" value="Unassembled WGS sequence"/>
</dbReference>
<dbReference type="Gene3D" id="3.30.2020.10">
    <property type="entry name" value="NE0471-like N-terminal domain"/>
    <property type="match status" value="1"/>
</dbReference>
<proteinExistence type="predicted"/>
<evidence type="ECO:0000313" key="2">
    <source>
        <dbReference type="Proteomes" id="UP000620147"/>
    </source>
</evidence>
<evidence type="ECO:0008006" key="3">
    <source>
        <dbReference type="Google" id="ProtNLM"/>
    </source>
</evidence>
<dbReference type="RefSeq" id="WP_117752124.1">
    <property type="nucleotide sequence ID" value="NZ_BLYJ01000001.1"/>
</dbReference>
<dbReference type="InterPro" id="IPR036782">
    <property type="entry name" value="NE0471-like_N"/>
</dbReference>